<dbReference type="PANTHER" id="PTHR12515:SF5">
    <property type="entry name" value="PROTEIN SMAUG"/>
    <property type="match status" value="1"/>
</dbReference>
<dbReference type="SUPFAM" id="SSF47769">
    <property type="entry name" value="SAM/Pointed domain"/>
    <property type="match status" value="1"/>
</dbReference>
<dbReference type="Pfam" id="PF07647">
    <property type="entry name" value="SAM_2"/>
    <property type="match status" value="1"/>
</dbReference>
<dbReference type="CDD" id="cd09556">
    <property type="entry name" value="SAM_VTS1_fungal"/>
    <property type="match status" value="1"/>
</dbReference>
<dbReference type="InterPro" id="IPR013761">
    <property type="entry name" value="SAM/pointed_sf"/>
</dbReference>
<protein>
    <submittedName>
        <fullName evidence="1">Uncharacterized protein</fullName>
    </submittedName>
</protein>
<keyword evidence="2" id="KW-1185">Reference proteome</keyword>
<dbReference type="GO" id="GO:0015031">
    <property type="term" value="P:protein transport"/>
    <property type="evidence" value="ECO:0007669"/>
    <property type="project" value="UniProtKB-KW"/>
</dbReference>
<dbReference type="GO" id="GO:0005829">
    <property type="term" value="C:cytosol"/>
    <property type="evidence" value="ECO:0007669"/>
    <property type="project" value="UniProtKB-SubCell"/>
</dbReference>
<sequence>MKHPYEEFPTGSKSPYNMSRGAHPGAVLLSPQSSAINNNSNSNNSNNSVSNNGSNNQCNSSVATNVLSPQTHSMSLNDMLDQQSFMLETTRTRPQPLQQQQQQQAPLPSLNIQTVSSTAAGSAIVSPMMQSPKTLQSTLSSTSMYLDSFQRSSNNILGIPSQSGSMPLPQSRQPQQHSQPLPQKNDSNIGVNFSQDINQLCSWISMLTSSQQNTVMDNILSILNDDVLKYTKLKLDTLTNTSFISPPLPAIASPIPNRDDTQILNIDSVFSSSPITNDSENADNLLYQNWSPQPHSIPIIQPIYDSINDPSQRSKSAEPHVTSSPNLIPVQKQYNNGISTKYKKLPSDNSNYLSHSLSTSHSFFQTKKRSNMGNEYNSHHHHSLHHPLHNTTSYFSNTPRSSGTELSKSNQNMFNNANSHPNTSAAATSVTSASTSSNGNTPLSSNSSMNPKSLTDPKLLKNVPMWLKSLRLHKYSDALSETPWIELVYLDDETLEKKGVLALGARRKLLKAFSIVIDYKERDLIDRSAY</sequence>
<dbReference type="PANTHER" id="PTHR12515">
    <property type="entry name" value="STERILE ALPHA MOTIF DOMAIN CONTAINING PROTEIN 4-RELATED"/>
    <property type="match status" value="1"/>
</dbReference>
<dbReference type="Proteomes" id="UP001162087">
    <property type="component" value="Chromosome 15"/>
</dbReference>
<evidence type="ECO:0000313" key="2">
    <source>
        <dbReference type="Proteomes" id="UP001162087"/>
    </source>
</evidence>
<dbReference type="InterPro" id="IPR050897">
    <property type="entry name" value="SMAUG/VTS1_RNA-bind"/>
</dbReference>
<proteinExistence type="predicted"/>
<dbReference type="GO" id="GO:0003729">
    <property type="term" value="F:mRNA binding"/>
    <property type="evidence" value="ECO:0007669"/>
    <property type="project" value="InterPro"/>
</dbReference>
<gene>
    <name evidence="1" type="primary">SKDI15G4950</name>
    <name evidence="1" type="ORF">SKDI_15G4950</name>
</gene>
<dbReference type="OrthoDB" id="2155283at2759"/>
<dbReference type="EMBL" id="OX365910">
    <property type="protein sequence ID" value="CAI4052388.1"/>
    <property type="molecule type" value="Genomic_DNA"/>
</dbReference>
<dbReference type="InterPro" id="IPR037635">
    <property type="entry name" value="VTS1_SAM"/>
</dbReference>
<dbReference type="SMART" id="SM00454">
    <property type="entry name" value="SAM"/>
    <property type="match status" value="1"/>
</dbReference>
<organism evidence="1 2">
    <name type="scientific">Saccharomyces kudriavzevii (strain ATCC MYA-4449 / AS 2.2408 / CBS 8840 / NBRC 1802 / NCYC 2889)</name>
    <name type="common">Yeast</name>
    <dbReference type="NCBI Taxonomy" id="226230"/>
    <lineage>
        <taxon>Eukaryota</taxon>
        <taxon>Fungi</taxon>
        <taxon>Dikarya</taxon>
        <taxon>Ascomycota</taxon>
        <taxon>Saccharomycotina</taxon>
        <taxon>Saccharomycetes</taxon>
        <taxon>Saccharomycetales</taxon>
        <taxon>Saccharomycetaceae</taxon>
        <taxon>Saccharomyces</taxon>
    </lineage>
</organism>
<reference evidence="1" key="1">
    <citation type="submission" date="2022-10" db="EMBL/GenBank/DDBJ databases">
        <authorList>
            <person name="Byrne P K."/>
        </authorList>
    </citation>
    <scope>NUCLEOTIDE SEQUENCE</scope>
    <source>
        <strain evidence="1">IFO1802</strain>
    </source>
</reference>
<accession>A0AA35J866</accession>
<dbReference type="GO" id="GO:0000166">
    <property type="term" value="F:nucleotide binding"/>
    <property type="evidence" value="ECO:0007669"/>
    <property type="project" value="UniProtKB-KW"/>
</dbReference>
<name>A0AA35J866_SACK1</name>
<dbReference type="InterPro" id="IPR001660">
    <property type="entry name" value="SAM"/>
</dbReference>
<dbReference type="GO" id="GO:0000289">
    <property type="term" value="P:nuclear-transcribed mRNA poly(A) tail shortening"/>
    <property type="evidence" value="ECO:0007669"/>
    <property type="project" value="TreeGrafter"/>
</dbReference>
<evidence type="ECO:0000313" key="1">
    <source>
        <dbReference type="EMBL" id="CAI4052388.1"/>
    </source>
</evidence>
<dbReference type="GO" id="GO:0000932">
    <property type="term" value="C:P-body"/>
    <property type="evidence" value="ECO:0007669"/>
    <property type="project" value="UniProtKB-SubCell"/>
</dbReference>
<dbReference type="Gene3D" id="1.10.150.50">
    <property type="entry name" value="Transcription Factor, Ets-1"/>
    <property type="match status" value="1"/>
</dbReference>